<keyword evidence="5 12" id="KW-0732">Signal</keyword>
<name>A0A6G8RTN6_9GAMM</name>
<dbReference type="PANTHER" id="PTHR30069">
    <property type="entry name" value="TONB-DEPENDENT OUTER MEMBRANE RECEPTOR"/>
    <property type="match status" value="1"/>
</dbReference>
<dbReference type="Pfam" id="PF00593">
    <property type="entry name" value="TonB_dep_Rec_b-barrel"/>
    <property type="match status" value="1"/>
</dbReference>
<evidence type="ECO:0000256" key="4">
    <source>
        <dbReference type="ARBA" id="ARBA00022692"/>
    </source>
</evidence>
<evidence type="ECO:0000256" key="5">
    <source>
        <dbReference type="ARBA" id="ARBA00022729"/>
    </source>
</evidence>
<dbReference type="Gene3D" id="2.40.170.20">
    <property type="entry name" value="TonB-dependent receptor, beta-barrel domain"/>
    <property type="match status" value="1"/>
</dbReference>
<evidence type="ECO:0000313" key="16">
    <source>
        <dbReference type="Proteomes" id="UP000502297"/>
    </source>
</evidence>
<reference evidence="15 16" key="1">
    <citation type="submission" date="2020-03" db="EMBL/GenBank/DDBJ databases">
        <authorList>
            <person name="Zhu W."/>
        </authorList>
    </citation>
    <scope>NUCLEOTIDE SEQUENCE [LARGE SCALE GENOMIC DNA]</scope>
    <source>
        <strain evidence="15 16">323-1</strain>
    </source>
</reference>
<dbReference type="KEGG" id="asha:G8E00_04290"/>
<keyword evidence="7 11" id="KW-0798">TonB box</keyword>
<evidence type="ECO:0000256" key="2">
    <source>
        <dbReference type="ARBA" id="ARBA00022448"/>
    </source>
</evidence>
<feature type="domain" description="TonB-dependent receptor plug" evidence="14">
    <location>
        <begin position="45"/>
        <end position="152"/>
    </location>
</feature>
<organism evidence="15 16">
    <name type="scientific">Acinetobacter shaoyimingii</name>
    <dbReference type="NCBI Taxonomy" id="2715164"/>
    <lineage>
        <taxon>Bacteria</taxon>
        <taxon>Pseudomonadati</taxon>
        <taxon>Pseudomonadota</taxon>
        <taxon>Gammaproteobacteria</taxon>
        <taxon>Moraxellales</taxon>
        <taxon>Moraxellaceae</taxon>
        <taxon>Acinetobacter</taxon>
    </lineage>
</organism>
<dbReference type="CDD" id="cd01347">
    <property type="entry name" value="ligand_gated_channel"/>
    <property type="match status" value="1"/>
</dbReference>
<keyword evidence="15" id="KW-0675">Receptor</keyword>
<dbReference type="AlphaFoldDB" id="A0A6G8RTN6"/>
<keyword evidence="9 10" id="KW-0998">Cell outer membrane</keyword>
<evidence type="ECO:0000256" key="6">
    <source>
        <dbReference type="ARBA" id="ARBA00023065"/>
    </source>
</evidence>
<feature type="signal peptide" evidence="12">
    <location>
        <begin position="1"/>
        <end position="17"/>
    </location>
</feature>
<comment type="subcellular location">
    <subcellularLocation>
        <location evidence="1 10">Cell outer membrane</location>
        <topology evidence="1 10">Multi-pass membrane protein</topology>
    </subcellularLocation>
</comment>
<dbReference type="GO" id="GO:0009279">
    <property type="term" value="C:cell outer membrane"/>
    <property type="evidence" value="ECO:0007669"/>
    <property type="project" value="UniProtKB-SubCell"/>
</dbReference>
<keyword evidence="3 10" id="KW-1134">Transmembrane beta strand</keyword>
<feature type="domain" description="TonB-dependent receptor-like beta-barrel" evidence="13">
    <location>
        <begin position="256"/>
        <end position="614"/>
    </location>
</feature>
<dbReference type="InterPro" id="IPR037066">
    <property type="entry name" value="Plug_dom_sf"/>
</dbReference>
<dbReference type="InterPro" id="IPR036942">
    <property type="entry name" value="Beta-barrel_TonB_sf"/>
</dbReference>
<evidence type="ECO:0000256" key="12">
    <source>
        <dbReference type="SAM" id="SignalP"/>
    </source>
</evidence>
<accession>A0A6G8RTN6</accession>
<evidence type="ECO:0000259" key="13">
    <source>
        <dbReference type="Pfam" id="PF00593"/>
    </source>
</evidence>
<dbReference type="Gene3D" id="2.170.130.10">
    <property type="entry name" value="TonB-dependent receptor, plug domain"/>
    <property type="match status" value="1"/>
</dbReference>
<sequence length="644" mass="73104">MRLFLVMGLLISHVVFAEETNTNNHPTHSMNTIVTTASAKKENVHDVMASIDVIDGKQLNERFINDVSDALNDRVGLQNVGIGLNRKSVSIRGMNPSHTLYLVDGQRINSSSSAIAHSDGELNWVPTEAIEQIEVVRGPMSSLYGSEALGGVVNIITKKPIEKWTGSASIQSLWNESNLGGDQYKTSAYLSGPLIENKLGVNLWGEFRKRDALEDPSNARLSKHDEQKNARGHLGVFWQATDQQQIEFISEYGHEDRRDLRGGTRNQYYQVDDEIERTRFGLKHEGQWSWGKSIVQLYQTQFKRESERSDGGDTTSPQKLTDQVASTQFQFDLSNHHLIVGNELRKEKLEDPTVNLKQKDSITHYGIYLQDIWQISDQFKVGFGARGDEHPNFGWELSPKFNIAYQFNDAWTVKAGVGKGYKAPTLKQLSKEFESNAAMGGMGIIRGNPDLKPETNTSYEVGLHFHRDNFETSLGWFRNNVDDLIETQRQPTCSVAGKICLDYVNVAKAELQGIELSAAYQIEPYLHVEANYTYLDAKDKSKNIPLEDRSKHQLNSSVIWQVNDKLQTKLRQQYRSKQFQAVNTPYSQGYTFWHIYADYKVTPNWTIQTGIENLTDKKIGIQPDQLQTFSDAGRRYFVGMNVRF</sequence>
<evidence type="ECO:0000256" key="7">
    <source>
        <dbReference type="ARBA" id="ARBA00023077"/>
    </source>
</evidence>
<dbReference type="PROSITE" id="PS52016">
    <property type="entry name" value="TONB_DEPENDENT_REC_3"/>
    <property type="match status" value="1"/>
</dbReference>
<dbReference type="GO" id="GO:0044718">
    <property type="term" value="P:siderophore transmembrane transport"/>
    <property type="evidence" value="ECO:0007669"/>
    <property type="project" value="TreeGrafter"/>
</dbReference>
<dbReference type="RefSeq" id="WP_166222161.1">
    <property type="nucleotide sequence ID" value="NZ_CP049801.1"/>
</dbReference>
<keyword evidence="2 10" id="KW-0813">Transport</keyword>
<dbReference type="InterPro" id="IPR039426">
    <property type="entry name" value="TonB-dep_rcpt-like"/>
</dbReference>
<dbReference type="SUPFAM" id="SSF56935">
    <property type="entry name" value="Porins"/>
    <property type="match status" value="1"/>
</dbReference>
<dbReference type="Proteomes" id="UP000502297">
    <property type="component" value="Chromosome"/>
</dbReference>
<evidence type="ECO:0000259" key="14">
    <source>
        <dbReference type="Pfam" id="PF07715"/>
    </source>
</evidence>
<evidence type="ECO:0000256" key="1">
    <source>
        <dbReference type="ARBA" id="ARBA00004571"/>
    </source>
</evidence>
<gene>
    <name evidence="15" type="ORF">G8E00_04290</name>
</gene>
<keyword evidence="8 10" id="KW-0472">Membrane</keyword>
<comment type="similarity">
    <text evidence="10 11">Belongs to the TonB-dependent receptor family.</text>
</comment>
<dbReference type="PANTHER" id="PTHR30069:SF53">
    <property type="entry name" value="COLICIN I RECEPTOR-RELATED"/>
    <property type="match status" value="1"/>
</dbReference>
<dbReference type="InterPro" id="IPR000531">
    <property type="entry name" value="Beta-barrel_TonB"/>
</dbReference>
<dbReference type="GO" id="GO:0015344">
    <property type="term" value="F:siderophore uptake transmembrane transporter activity"/>
    <property type="evidence" value="ECO:0007669"/>
    <property type="project" value="TreeGrafter"/>
</dbReference>
<dbReference type="Pfam" id="PF07715">
    <property type="entry name" value="Plug"/>
    <property type="match status" value="1"/>
</dbReference>
<dbReference type="InterPro" id="IPR012910">
    <property type="entry name" value="Plug_dom"/>
</dbReference>
<evidence type="ECO:0000256" key="3">
    <source>
        <dbReference type="ARBA" id="ARBA00022452"/>
    </source>
</evidence>
<evidence type="ECO:0000256" key="11">
    <source>
        <dbReference type="RuleBase" id="RU003357"/>
    </source>
</evidence>
<dbReference type="EMBL" id="CP049801">
    <property type="protein sequence ID" value="QIO05237.1"/>
    <property type="molecule type" value="Genomic_DNA"/>
</dbReference>
<keyword evidence="4 10" id="KW-0812">Transmembrane</keyword>
<feature type="chain" id="PRO_5026345232" evidence="12">
    <location>
        <begin position="18"/>
        <end position="644"/>
    </location>
</feature>
<proteinExistence type="inferred from homology"/>
<evidence type="ECO:0000256" key="10">
    <source>
        <dbReference type="PROSITE-ProRule" id="PRU01360"/>
    </source>
</evidence>
<protein>
    <submittedName>
        <fullName evidence="15">TonB-dependent receptor</fullName>
    </submittedName>
</protein>
<evidence type="ECO:0000313" key="15">
    <source>
        <dbReference type="EMBL" id="QIO05237.1"/>
    </source>
</evidence>
<evidence type="ECO:0000256" key="8">
    <source>
        <dbReference type="ARBA" id="ARBA00023136"/>
    </source>
</evidence>
<evidence type="ECO:0000256" key="9">
    <source>
        <dbReference type="ARBA" id="ARBA00023237"/>
    </source>
</evidence>
<keyword evidence="6" id="KW-0406">Ion transport</keyword>
<keyword evidence="16" id="KW-1185">Reference proteome</keyword>